<evidence type="ECO:0000256" key="1">
    <source>
        <dbReference type="SAM" id="MobiDB-lite"/>
    </source>
</evidence>
<accession>A0A645J5Y5</accession>
<comment type="caution">
    <text evidence="2">The sequence shown here is derived from an EMBL/GenBank/DDBJ whole genome shotgun (WGS) entry which is preliminary data.</text>
</comment>
<reference evidence="2" key="1">
    <citation type="submission" date="2019-08" db="EMBL/GenBank/DDBJ databases">
        <authorList>
            <person name="Kucharzyk K."/>
            <person name="Murdoch R.W."/>
            <person name="Higgins S."/>
            <person name="Loffler F."/>
        </authorList>
    </citation>
    <scope>NUCLEOTIDE SEQUENCE</scope>
</reference>
<proteinExistence type="predicted"/>
<name>A0A645J5Y5_9ZZZZ</name>
<dbReference type="AlphaFoldDB" id="A0A645J5Y5"/>
<evidence type="ECO:0000313" key="2">
    <source>
        <dbReference type="EMBL" id="MPN59058.1"/>
    </source>
</evidence>
<organism evidence="2">
    <name type="scientific">bioreactor metagenome</name>
    <dbReference type="NCBI Taxonomy" id="1076179"/>
    <lineage>
        <taxon>unclassified sequences</taxon>
        <taxon>metagenomes</taxon>
        <taxon>ecological metagenomes</taxon>
    </lineage>
</organism>
<feature type="region of interest" description="Disordered" evidence="1">
    <location>
        <begin position="42"/>
        <end position="75"/>
    </location>
</feature>
<sequence>MTGVKGLVHVIHHAGQHRPAGDRQGDDRRCQVRDLLIGGGQLVQPNRPRGESPTTVDHLKRRKGDGTGRQGDGDLLPSGVIHAGERNFCKYSAFICKSSGQGVARAVPVNPCREIALRRRDGEKSRGGGGTAGGGVVIQTEIRFAIADRSARFA</sequence>
<dbReference type="EMBL" id="VSSQ01132593">
    <property type="protein sequence ID" value="MPN59058.1"/>
    <property type="molecule type" value="Genomic_DNA"/>
</dbReference>
<protein>
    <submittedName>
        <fullName evidence="2">Uncharacterized protein</fullName>
    </submittedName>
</protein>
<gene>
    <name evidence="2" type="ORF">SDC9_206776</name>
</gene>